<dbReference type="Pfam" id="PF21346">
    <property type="entry name" value="PcRGLX_3rd"/>
    <property type="match status" value="1"/>
</dbReference>
<dbReference type="PANTHER" id="PTHR40081:SF1">
    <property type="entry name" value="TAT PATHWAY SIGNAL SEQUENCE DOMAIN PROTEIN"/>
    <property type="match status" value="1"/>
</dbReference>
<name>A0A927MX71_9ACTN</name>
<reference evidence="4" key="1">
    <citation type="submission" date="2020-10" db="EMBL/GenBank/DDBJ databases">
        <title>Sequencing the genomes of 1000 actinobacteria strains.</title>
        <authorList>
            <person name="Klenk H.-P."/>
        </authorList>
    </citation>
    <scope>NUCLEOTIDE SEQUENCE</scope>
    <source>
        <strain evidence="4">DSM 45354</strain>
    </source>
</reference>
<dbReference type="AlphaFoldDB" id="A0A927MX71"/>
<keyword evidence="5" id="KW-1185">Reference proteome</keyword>
<dbReference type="InterPro" id="IPR048331">
    <property type="entry name" value="PcRGLX/YetA_3rd"/>
</dbReference>
<dbReference type="Pfam" id="PF21345">
    <property type="entry name" value="PcRGLX_2nd"/>
    <property type="match status" value="1"/>
</dbReference>
<evidence type="ECO:0000259" key="3">
    <source>
        <dbReference type="Pfam" id="PF21346"/>
    </source>
</evidence>
<dbReference type="EMBL" id="JADBEM010000001">
    <property type="protein sequence ID" value="MBE1608571.1"/>
    <property type="molecule type" value="Genomic_DNA"/>
</dbReference>
<protein>
    <recommendedName>
        <fullName evidence="6">Tat pathway signal sequence domain protein</fullName>
    </recommendedName>
</protein>
<feature type="domain" description="PcRGLX/YetA-like C-terminal alpha/alpha toroid" evidence="3">
    <location>
        <begin position="469"/>
        <end position="880"/>
    </location>
</feature>
<organism evidence="4 5">
    <name type="scientific">Actinopolymorpha pittospori</name>
    <dbReference type="NCBI Taxonomy" id="648752"/>
    <lineage>
        <taxon>Bacteria</taxon>
        <taxon>Bacillati</taxon>
        <taxon>Actinomycetota</taxon>
        <taxon>Actinomycetes</taxon>
        <taxon>Propionibacteriales</taxon>
        <taxon>Actinopolymorphaceae</taxon>
        <taxon>Actinopolymorpha</taxon>
    </lineage>
</organism>
<dbReference type="InterPro" id="IPR048330">
    <property type="entry name" value="PcRGLX/YetA_2nd"/>
</dbReference>
<accession>A0A927MX71</accession>
<dbReference type="Proteomes" id="UP000638648">
    <property type="component" value="Unassembled WGS sequence"/>
</dbReference>
<feature type="domain" description="PcRGLX/YetA-like N-terminal RIFT barrel" evidence="1">
    <location>
        <begin position="7"/>
        <end position="86"/>
    </location>
</feature>
<dbReference type="InterPro" id="IPR048329">
    <property type="entry name" value="PcRGLX_1st"/>
</dbReference>
<sequence>MTDDLAVDLHWLEPPAGSVPGVTWGMPWQPGALTDPAQASFHVSAASGEQRLVDSWVTARWPDGSIKWTGHAIGRLDQPADGYRLTVGSFAGGSPTGARVSVEHTETTVIVDTGALRLELARRGSQIITALTRSGRLVGANGRLISLIQTTPPDEEAVRVDRVQCTGHVTGIKVERHGDQHAVLRIAGHHEVQSGTASGELPRLPFVLRVYAYAGSPELRLVHSFTWDGDEHRHFLAGLGIRFDVPMVDPLHDRHVRLAGPSGHFLTEAVRGLTGLRRDPGADVRAAQLAGRSCGDPSRWNPEVANRLGRIPAWGDYTLAQLSSDGFTLRKRTEPGHGWVDVGGGNRSAGFAYAGGVSGGIGIGLRDFWQSYPTQLDIRGAASERASLTLWLYSPQANPMDLRFYHDGMGQDDYASQLDGLEVTYEDYEPGFGTPYGIARTHELMLVAYDCTPSAEHLTRHAGLTELQPLLATDPVYLHRVGVFGDWAPVDRSTPVRATLEDRLDQLFAFYAGQREQRRWYGFWHYGDIMHSYDVDRHTWRYDIGGYAWDNSELSPDLWLWQAYLRSGRADVFRFAEALTRHTGEVDVYHLGRWRGLGTRHNVQHWGCSAKQLRISNAGYRRIFYYLTADDRVGELLDELVDSERLLLEVDPNRKVRDDAYLPGAETAMAIGLGTDFGALAAAWLTAWERTGDPVARDKLLNPLRDIGALRFGFLTGQALYDLTTGRFDSSREQIKVSHLNAVFGLVEVCSEVIALADRFDLDIGDFRAAWLQYCRLFLADPQTQQREVGQPLGGRSLIQGHSRLTAYAARALGDRELAARAWAEFNSGDRIGEETFQLQRADSPNMITPADEAPGISTNGAAQFALAAMQNLALIGDQLH</sequence>
<comment type="caution">
    <text evidence="4">The sequence shown here is derived from an EMBL/GenBank/DDBJ whole genome shotgun (WGS) entry which is preliminary data.</text>
</comment>
<dbReference type="RefSeq" id="WP_192752330.1">
    <property type="nucleotide sequence ID" value="NZ_BAABJL010000022.1"/>
</dbReference>
<evidence type="ECO:0000313" key="5">
    <source>
        <dbReference type="Proteomes" id="UP000638648"/>
    </source>
</evidence>
<dbReference type="Pfam" id="PF19501">
    <property type="entry name" value="PcRGLX_1st"/>
    <property type="match status" value="1"/>
</dbReference>
<proteinExistence type="predicted"/>
<evidence type="ECO:0000259" key="2">
    <source>
        <dbReference type="Pfam" id="PF21345"/>
    </source>
</evidence>
<evidence type="ECO:0000259" key="1">
    <source>
        <dbReference type="Pfam" id="PF19501"/>
    </source>
</evidence>
<gene>
    <name evidence="4" type="ORF">HEB94_005419</name>
</gene>
<evidence type="ECO:0008006" key="6">
    <source>
        <dbReference type="Google" id="ProtNLM"/>
    </source>
</evidence>
<feature type="domain" description="PcRGLX/YetA-like central beta-sandwich" evidence="2">
    <location>
        <begin position="100"/>
        <end position="461"/>
    </location>
</feature>
<dbReference type="InterPro" id="IPR045793">
    <property type="entry name" value="PcRGLX/YetA-like"/>
</dbReference>
<dbReference type="PANTHER" id="PTHR40081">
    <property type="entry name" value="CONCANAVALIN A-LIKE LECTIN/GLUCANASE"/>
    <property type="match status" value="1"/>
</dbReference>
<evidence type="ECO:0000313" key="4">
    <source>
        <dbReference type="EMBL" id="MBE1608571.1"/>
    </source>
</evidence>